<feature type="domain" description="BON" evidence="2">
    <location>
        <begin position="31"/>
        <end position="99"/>
    </location>
</feature>
<accession>A0ABW1XPF8</accession>
<reference evidence="4" key="1">
    <citation type="journal article" date="2019" name="Int. J. Syst. Evol. Microbiol.">
        <title>The Global Catalogue of Microorganisms (GCM) 10K type strain sequencing project: providing services to taxonomists for standard genome sequencing and annotation.</title>
        <authorList>
            <consortium name="The Broad Institute Genomics Platform"/>
            <consortium name="The Broad Institute Genome Sequencing Center for Infectious Disease"/>
            <person name="Wu L."/>
            <person name="Ma J."/>
        </authorList>
    </citation>
    <scope>NUCLEOTIDE SEQUENCE [LARGE SCALE GENOMIC DNA]</scope>
    <source>
        <strain evidence="4">CGMCC 1.16031</strain>
    </source>
</reference>
<evidence type="ECO:0000259" key="2">
    <source>
        <dbReference type="PROSITE" id="PS50914"/>
    </source>
</evidence>
<dbReference type="InterPro" id="IPR007055">
    <property type="entry name" value="BON_dom"/>
</dbReference>
<sequence>MKHLTKTLIATSLLFAGSTAYAANTWQDEAKDAWIDGKAESTLLFNTELNSFDINTDVKNGVVTLTGKVESEVDKALAGELIASLDGVERVDNKLTVLKEDKEQSGETIQDLKDAKVTTVVKARLLMESEVSGTSIDVDTEDGVVTLKGKVDSEAEKQLAVAIAKNTTDVTKVVDKLKVES</sequence>
<feature type="chain" id="PRO_5046990161" evidence="1">
    <location>
        <begin position="23"/>
        <end position="181"/>
    </location>
</feature>
<comment type="caution">
    <text evidence="3">The sequence shown here is derived from an EMBL/GenBank/DDBJ whole genome shotgun (WGS) entry which is preliminary data.</text>
</comment>
<evidence type="ECO:0000256" key="1">
    <source>
        <dbReference type="SAM" id="SignalP"/>
    </source>
</evidence>
<dbReference type="PROSITE" id="PS50914">
    <property type="entry name" value="BON"/>
    <property type="match status" value="2"/>
</dbReference>
<keyword evidence="4" id="KW-1185">Reference proteome</keyword>
<dbReference type="EMBL" id="JBHSUS010000001">
    <property type="protein sequence ID" value="MFC6441243.1"/>
    <property type="molecule type" value="Genomic_DNA"/>
</dbReference>
<protein>
    <submittedName>
        <fullName evidence="3">BON domain-containing protein</fullName>
    </submittedName>
</protein>
<dbReference type="PANTHER" id="PTHR34606:SF15">
    <property type="entry name" value="BON DOMAIN-CONTAINING PROTEIN"/>
    <property type="match status" value="1"/>
</dbReference>
<gene>
    <name evidence="3" type="ORF">ACFP85_13905</name>
</gene>
<proteinExistence type="predicted"/>
<evidence type="ECO:0000313" key="4">
    <source>
        <dbReference type="Proteomes" id="UP001596364"/>
    </source>
</evidence>
<organism evidence="3 4">
    <name type="scientific">Pseudobowmanella zhangzhouensis</name>
    <dbReference type="NCBI Taxonomy" id="1537679"/>
    <lineage>
        <taxon>Bacteria</taxon>
        <taxon>Pseudomonadati</taxon>
        <taxon>Pseudomonadota</taxon>
        <taxon>Gammaproteobacteria</taxon>
        <taxon>Alteromonadales</taxon>
        <taxon>Alteromonadaceae</taxon>
    </lineage>
</organism>
<evidence type="ECO:0000313" key="3">
    <source>
        <dbReference type="EMBL" id="MFC6441243.1"/>
    </source>
</evidence>
<keyword evidence="1" id="KW-0732">Signal</keyword>
<dbReference type="RefSeq" id="WP_131258426.1">
    <property type="nucleotide sequence ID" value="NZ_JBHSUS010000001.1"/>
</dbReference>
<dbReference type="InterPro" id="IPR014004">
    <property type="entry name" value="Transpt-assoc_nodulatn_dom_bac"/>
</dbReference>
<dbReference type="Proteomes" id="UP001596364">
    <property type="component" value="Unassembled WGS sequence"/>
</dbReference>
<name>A0ABW1XPF8_9ALTE</name>
<dbReference type="SMART" id="SM00749">
    <property type="entry name" value="BON"/>
    <property type="match status" value="2"/>
</dbReference>
<dbReference type="PANTHER" id="PTHR34606">
    <property type="entry name" value="BON DOMAIN-CONTAINING PROTEIN"/>
    <property type="match status" value="1"/>
</dbReference>
<dbReference type="InterPro" id="IPR051686">
    <property type="entry name" value="Lipoprotein_DolP"/>
</dbReference>
<feature type="domain" description="BON" evidence="2">
    <location>
        <begin position="113"/>
        <end position="181"/>
    </location>
</feature>
<feature type="signal peptide" evidence="1">
    <location>
        <begin position="1"/>
        <end position="22"/>
    </location>
</feature>
<dbReference type="Gene3D" id="3.30.1340.30">
    <property type="match status" value="2"/>
</dbReference>
<dbReference type="Pfam" id="PF04972">
    <property type="entry name" value="BON"/>
    <property type="match status" value="2"/>
</dbReference>